<dbReference type="AlphaFoldDB" id="A0A382MGA8"/>
<evidence type="ECO:0000256" key="3">
    <source>
        <dbReference type="ARBA" id="ARBA00022989"/>
    </source>
</evidence>
<feature type="transmembrane region" description="Helical" evidence="5">
    <location>
        <begin position="12"/>
        <end position="37"/>
    </location>
</feature>
<keyword evidence="2 5" id="KW-0812">Transmembrane</keyword>
<dbReference type="InterPro" id="IPR003418">
    <property type="entry name" value="Fumarate_red_D"/>
</dbReference>
<organism evidence="6">
    <name type="scientific">marine metagenome</name>
    <dbReference type="NCBI Taxonomy" id="408172"/>
    <lineage>
        <taxon>unclassified sequences</taxon>
        <taxon>metagenomes</taxon>
        <taxon>ecological metagenomes</taxon>
    </lineage>
</organism>
<evidence type="ECO:0000256" key="5">
    <source>
        <dbReference type="SAM" id="Phobius"/>
    </source>
</evidence>
<name>A0A382MGA8_9ZZZZ</name>
<reference evidence="6" key="1">
    <citation type="submission" date="2018-05" db="EMBL/GenBank/DDBJ databases">
        <authorList>
            <person name="Lanie J.A."/>
            <person name="Ng W.-L."/>
            <person name="Kazmierczak K.M."/>
            <person name="Andrzejewski T.M."/>
            <person name="Davidsen T.M."/>
            <person name="Wayne K.J."/>
            <person name="Tettelin H."/>
            <person name="Glass J.I."/>
            <person name="Rusch D."/>
            <person name="Podicherti R."/>
            <person name="Tsui H.-C.T."/>
            <person name="Winkler M.E."/>
        </authorList>
    </citation>
    <scope>NUCLEOTIDE SEQUENCE</scope>
</reference>
<keyword evidence="3 5" id="KW-1133">Transmembrane helix</keyword>
<dbReference type="Pfam" id="PF02313">
    <property type="entry name" value="Fumarate_red_D"/>
    <property type="match status" value="1"/>
</dbReference>
<accession>A0A382MGA8</accession>
<gene>
    <name evidence="6" type="ORF">METZ01_LOCUS300783</name>
</gene>
<feature type="transmembrane region" description="Helical" evidence="5">
    <location>
        <begin position="57"/>
        <end position="75"/>
    </location>
</feature>
<evidence type="ECO:0000256" key="2">
    <source>
        <dbReference type="ARBA" id="ARBA00022692"/>
    </source>
</evidence>
<dbReference type="InterPro" id="IPR034804">
    <property type="entry name" value="SQR/QFR_C/D"/>
</dbReference>
<dbReference type="Gene3D" id="1.20.1300.10">
    <property type="entry name" value="Fumarate reductase/succinate dehydrogenase, transmembrane subunit"/>
    <property type="match status" value="1"/>
</dbReference>
<evidence type="ECO:0000256" key="1">
    <source>
        <dbReference type="ARBA" id="ARBA00022475"/>
    </source>
</evidence>
<keyword evidence="4 5" id="KW-0472">Membrane</keyword>
<dbReference type="SUPFAM" id="SSF81343">
    <property type="entry name" value="Fumarate reductase respiratory complex transmembrane subunits"/>
    <property type="match status" value="1"/>
</dbReference>
<sequence length="116" mass="12900">MAKSNEPIWWSLFSAGGMIAAMVLPILIIITGILIPFGWVTDDPLNFEKMSTVVSNPLIKLILFTIITLPLFHWAHRFRFTLVDIGLKSVSTFISFLCYGGAIVGTIISAVVFWLI</sequence>
<evidence type="ECO:0000256" key="4">
    <source>
        <dbReference type="ARBA" id="ARBA00023136"/>
    </source>
</evidence>
<evidence type="ECO:0000313" key="6">
    <source>
        <dbReference type="EMBL" id="SVC47929.1"/>
    </source>
</evidence>
<dbReference type="GO" id="GO:0016020">
    <property type="term" value="C:membrane"/>
    <property type="evidence" value="ECO:0007669"/>
    <property type="project" value="InterPro"/>
</dbReference>
<protein>
    <recommendedName>
        <fullName evidence="7">Fumarate reductase subunit D</fullName>
    </recommendedName>
</protein>
<dbReference type="NCBIfam" id="NF003977">
    <property type="entry name" value="PRK05470.1-1"/>
    <property type="match status" value="1"/>
</dbReference>
<proteinExistence type="predicted"/>
<feature type="transmembrane region" description="Helical" evidence="5">
    <location>
        <begin position="96"/>
        <end position="115"/>
    </location>
</feature>
<evidence type="ECO:0008006" key="7">
    <source>
        <dbReference type="Google" id="ProtNLM"/>
    </source>
</evidence>
<dbReference type="EMBL" id="UINC01093477">
    <property type="protein sequence ID" value="SVC47929.1"/>
    <property type="molecule type" value="Genomic_DNA"/>
</dbReference>
<dbReference type="GO" id="GO:0006106">
    <property type="term" value="P:fumarate metabolic process"/>
    <property type="evidence" value="ECO:0007669"/>
    <property type="project" value="InterPro"/>
</dbReference>
<keyword evidence="1" id="KW-1003">Cell membrane</keyword>